<dbReference type="Proteomes" id="UP000499080">
    <property type="component" value="Unassembled WGS sequence"/>
</dbReference>
<organism evidence="1 2">
    <name type="scientific">Araneus ventricosus</name>
    <name type="common">Orbweaver spider</name>
    <name type="synonym">Epeira ventricosa</name>
    <dbReference type="NCBI Taxonomy" id="182803"/>
    <lineage>
        <taxon>Eukaryota</taxon>
        <taxon>Metazoa</taxon>
        <taxon>Ecdysozoa</taxon>
        <taxon>Arthropoda</taxon>
        <taxon>Chelicerata</taxon>
        <taxon>Arachnida</taxon>
        <taxon>Araneae</taxon>
        <taxon>Araneomorphae</taxon>
        <taxon>Entelegynae</taxon>
        <taxon>Araneoidea</taxon>
        <taxon>Araneidae</taxon>
        <taxon>Araneus</taxon>
    </lineage>
</organism>
<evidence type="ECO:0000313" key="1">
    <source>
        <dbReference type="EMBL" id="GBO08422.1"/>
    </source>
</evidence>
<dbReference type="EMBL" id="BGPR01034161">
    <property type="protein sequence ID" value="GBO08422.1"/>
    <property type="molecule type" value="Genomic_DNA"/>
</dbReference>
<comment type="caution">
    <text evidence="1">The sequence shown here is derived from an EMBL/GenBank/DDBJ whole genome shotgun (WGS) entry which is preliminary data.</text>
</comment>
<gene>
    <name evidence="1" type="ORF">AVEN_140872_1</name>
</gene>
<proteinExistence type="predicted"/>
<protein>
    <submittedName>
        <fullName evidence="1">Uncharacterized protein</fullName>
    </submittedName>
</protein>
<evidence type="ECO:0000313" key="2">
    <source>
        <dbReference type="Proteomes" id="UP000499080"/>
    </source>
</evidence>
<dbReference type="AlphaFoldDB" id="A0A4Y2U719"/>
<sequence length="89" mass="9790">MDTDLFISELDGALQEQTPACLILSECKGSDNCAAYICTDCYLPFVCATTRRLCDVKCVTDFRIWESAKCCHLLDVEVDGIDVIFGAAI</sequence>
<accession>A0A4Y2U719</accession>
<keyword evidence="2" id="KW-1185">Reference proteome</keyword>
<name>A0A4Y2U719_ARAVE</name>
<reference evidence="1 2" key="1">
    <citation type="journal article" date="2019" name="Sci. Rep.">
        <title>Orb-weaving spider Araneus ventricosus genome elucidates the spidroin gene catalogue.</title>
        <authorList>
            <person name="Kono N."/>
            <person name="Nakamura H."/>
            <person name="Ohtoshi R."/>
            <person name="Moran D.A.P."/>
            <person name="Shinohara A."/>
            <person name="Yoshida Y."/>
            <person name="Fujiwara M."/>
            <person name="Mori M."/>
            <person name="Tomita M."/>
            <person name="Arakawa K."/>
        </authorList>
    </citation>
    <scope>NUCLEOTIDE SEQUENCE [LARGE SCALE GENOMIC DNA]</scope>
</reference>